<comment type="caution">
    <text evidence="11">The sequence shown here is derived from an EMBL/GenBank/DDBJ whole genome shotgun (WGS) entry which is preliminary data.</text>
</comment>
<keyword evidence="12" id="KW-1185">Reference proteome</keyword>
<evidence type="ECO:0000256" key="9">
    <source>
        <dbReference type="SAM" id="Phobius"/>
    </source>
</evidence>
<evidence type="ECO:0000256" key="3">
    <source>
        <dbReference type="ARBA" id="ARBA00022475"/>
    </source>
</evidence>
<dbReference type="PANTHER" id="PTHR35011:SF2">
    <property type="entry name" value="2,3-DIKETO-L-GULONATE TRAP TRANSPORTER SMALL PERMEASE PROTEIN YIAM"/>
    <property type="match status" value="1"/>
</dbReference>
<dbReference type="Pfam" id="PF04290">
    <property type="entry name" value="DctQ"/>
    <property type="match status" value="1"/>
</dbReference>
<evidence type="ECO:0000256" key="4">
    <source>
        <dbReference type="ARBA" id="ARBA00022519"/>
    </source>
</evidence>
<proteinExistence type="inferred from homology"/>
<evidence type="ECO:0000313" key="12">
    <source>
        <dbReference type="Proteomes" id="UP001564626"/>
    </source>
</evidence>
<keyword evidence="2" id="KW-0813">Transport</keyword>
<evidence type="ECO:0000256" key="7">
    <source>
        <dbReference type="ARBA" id="ARBA00023136"/>
    </source>
</evidence>
<evidence type="ECO:0000256" key="5">
    <source>
        <dbReference type="ARBA" id="ARBA00022692"/>
    </source>
</evidence>
<keyword evidence="5 9" id="KW-0812">Transmembrane</keyword>
<reference evidence="11 12" key="1">
    <citation type="submission" date="2024-08" db="EMBL/GenBank/DDBJ databases">
        <title>Genome mining of Saccharopolyspora cebuensis PGLac3 from Nigerian medicinal plant.</title>
        <authorList>
            <person name="Ezeobiora C.E."/>
            <person name="Igbokwe N.H."/>
            <person name="Amin D.H."/>
            <person name="Mendie U.E."/>
        </authorList>
    </citation>
    <scope>NUCLEOTIDE SEQUENCE [LARGE SCALE GENOMIC DNA]</scope>
    <source>
        <strain evidence="11 12">PGLac3</strain>
    </source>
</reference>
<dbReference type="RefSeq" id="WP_345363665.1">
    <property type="nucleotide sequence ID" value="NZ_BAABII010000010.1"/>
</dbReference>
<dbReference type="PANTHER" id="PTHR35011">
    <property type="entry name" value="2,3-DIKETO-L-GULONATE TRAP TRANSPORTER SMALL PERMEASE PROTEIN YIAM"/>
    <property type="match status" value="1"/>
</dbReference>
<dbReference type="EMBL" id="JBGEHV010000008">
    <property type="protein sequence ID" value="MEY8039032.1"/>
    <property type="molecule type" value="Genomic_DNA"/>
</dbReference>
<evidence type="ECO:0000256" key="6">
    <source>
        <dbReference type="ARBA" id="ARBA00022989"/>
    </source>
</evidence>
<gene>
    <name evidence="11" type="ORF">AB8O55_06455</name>
</gene>
<evidence type="ECO:0000256" key="1">
    <source>
        <dbReference type="ARBA" id="ARBA00004429"/>
    </source>
</evidence>
<evidence type="ECO:0000259" key="10">
    <source>
        <dbReference type="Pfam" id="PF04290"/>
    </source>
</evidence>
<name>A0ABV4CD64_9PSEU</name>
<feature type="transmembrane region" description="Helical" evidence="9">
    <location>
        <begin position="12"/>
        <end position="32"/>
    </location>
</feature>
<keyword evidence="3" id="KW-1003">Cell membrane</keyword>
<evidence type="ECO:0000256" key="8">
    <source>
        <dbReference type="ARBA" id="ARBA00038436"/>
    </source>
</evidence>
<feature type="transmembrane region" description="Helical" evidence="9">
    <location>
        <begin position="47"/>
        <end position="65"/>
    </location>
</feature>
<keyword evidence="4" id="KW-0997">Cell inner membrane</keyword>
<feature type="transmembrane region" description="Helical" evidence="9">
    <location>
        <begin position="127"/>
        <end position="146"/>
    </location>
</feature>
<dbReference type="InterPro" id="IPR007387">
    <property type="entry name" value="TRAP_DctQ"/>
</dbReference>
<protein>
    <submittedName>
        <fullName evidence="11">TRAP transporter small permease</fullName>
    </submittedName>
</protein>
<keyword evidence="6 9" id="KW-1133">Transmembrane helix</keyword>
<accession>A0ABV4CD64</accession>
<feature type="domain" description="Tripartite ATP-independent periplasmic transporters DctQ component" evidence="10">
    <location>
        <begin position="23"/>
        <end position="153"/>
    </location>
</feature>
<feature type="transmembrane region" description="Helical" evidence="9">
    <location>
        <begin position="86"/>
        <end position="107"/>
    </location>
</feature>
<comment type="similarity">
    <text evidence="8">Belongs to the TRAP transporter small permease family.</text>
</comment>
<evidence type="ECO:0000256" key="2">
    <source>
        <dbReference type="ARBA" id="ARBA00022448"/>
    </source>
</evidence>
<dbReference type="InterPro" id="IPR055348">
    <property type="entry name" value="DctQ"/>
</dbReference>
<dbReference type="Proteomes" id="UP001564626">
    <property type="component" value="Unassembled WGS sequence"/>
</dbReference>
<organism evidence="11 12">
    <name type="scientific">Saccharopolyspora cebuensis</name>
    <dbReference type="NCBI Taxonomy" id="418759"/>
    <lineage>
        <taxon>Bacteria</taxon>
        <taxon>Bacillati</taxon>
        <taxon>Actinomycetota</taxon>
        <taxon>Actinomycetes</taxon>
        <taxon>Pseudonocardiales</taxon>
        <taxon>Pseudonocardiaceae</taxon>
        <taxon>Saccharopolyspora</taxon>
    </lineage>
</organism>
<comment type="subcellular location">
    <subcellularLocation>
        <location evidence="1">Cell inner membrane</location>
        <topology evidence="1">Multi-pass membrane protein</topology>
    </subcellularLocation>
</comment>
<evidence type="ECO:0000313" key="11">
    <source>
        <dbReference type="EMBL" id="MEY8039032.1"/>
    </source>
</evidence>
<sequence length="171" mass="18331">MPGAKKVLDKVLAAGCVALFAVLIATVSWQVFTRQVLDEPSGWSEELAKHVFVWLGMFGAALVFSERGHIAVDVVVRRFADRFQRVAAAAVQSAILAFAVLALVWGGTRLAVVAWGQSLTALPAHLGIVYLVMPISGLIIAFYALYHLALVLRRAGAPVVGEGPAEPNQER</sequence>
<keyword evidence="7 9" id="KW-0472">Membrane</keyword>